<dbReference type="EMBL" id="UINC01001367">
    <property type="protein sequence ID" value="SUZ78787.1"/>
    <property type="molecule type" value="Genomic_DNA"/>
</dbReference>
<evidence type="ECO:0000256" key="4">
    <source>
        <dbReference type="ARBA" id="ARBA00011946"/>
    </source>
</evidence>
<evidence type="ECO:0000256" key="12">
    <source>
        <dbReference type="ARBA" id="ARBA00022842"/>
    </source>
</evidence>
<keyword evidence="10" id="KW-0547">Nucleotide-binding</keyword>
<evidence type="ECO:0000256" key="8">
    <source>
        <dbReference type="ARBA" id="ARBA00022679"/>
    </source>
</evidence>
<dbReference type="NCBIfam" id="TIGR03455">
    <property type="entry name" value="HisG_C-term"/>
    <property type="match status" value="1"/>
</dbReference>
<dbReference type="SUPFAM" id="SSF53850">
    <property type="entry name" value="Periplasmic binding protein-like II"/>
    <property type="match status" value="1"/>
</dbReference>
<dbReference type="GO" id="GO:0003879">
    <property type="term" value="F:ATP phosphoribosyltransferase activity"/>
    <property type="evidence" value="ECO:0007669"/>
    <property type="project" value="UniProtKB-EC"/>
</dbReference>
<dbReference type="InterPro" id="IPR011322">
    <property type="entry name" value="N-reg_PII-like_a/b"/>
</dbReference>
<feature type="domain" description="ATP phosphoribosyltransferase catalytic" evidence="14">
    <location>
        <begin position="72"/>
        <end position="221"/>
    </location>
</feature>
<dbReference type="Gene3D" id="3.30.70.120">
    <property type="match status" value="1"/>
</dbReference>
<comment type="subcellular location">
    <subcellularLocation>
        <location evidence="2">Cytoplasm</location>
    </subcellularLocation>
</comment>
<evidence type="ECO:0000256" key="7">
    <source>
        <dbReference type="ARBA" id="ARBA00022676"/>
    </source>
</evidence>
<keyword evidence="13" id="KW-0368">Histidine biosynthesis</keyword>
<feature type="domain" description="Histidine biosynthesis HisG C-terminal" evidence="15">
    <location>
        <begin position="231"/>
        <end position="302"/>
    </location>
</feature>
<dbReference type="InterPro" id="IPR001348">
    <property type="entry name" value="ATP_PRibTrfase_HisG"/>
</dbReference>
<evidence type="ECO:0000256" key="5">
    <source>
        <dbReference type="ARBA" id="ARBA00022490"/>
    </source>
</evidence>
<gene>
    <name evidence="16" type="ORF">METZ01_LOCUS31641</name>
</gene>
<reference evidence="16" key="1">
    <citation type="submission" date="2018-05" db="EMBL/GenBank/DDBJ databases">
        <authorList>
            <person name="Lanie J.A."/>
            <person name="Ng W.-L."/>
            <person name="Kazmierczak K.M."/>
            <person name="Andrzejewski T.M."/>
            <person name="Davidsen T.M."/>
            <person name="Wayne K.J."/>
            <person name="Tettelin H."/>
            <person name="Glass J.I."/>
            <person name="Rusch D."/>
            <person name="Podicherti R."/>
            <person name="Tsui H.-C.T."/>
            <person name="Winkler M.E."/>
        </authorList>
    </citation>
    <scope>NUCLEOTIDE SEQUENCE</scope>
</reference>
<keyword evidence="9" id="KW-0479">Metal-binding</keyword>
<evidence type="ECO:0000256" key="3">
    <source>
        <dbReference type="ARBA" id="ARBA00004667"/>
    </source>
</evidence>
<dbReference type="GO" id="GO:0005737">
    <property type="term" value="C:cytoplasm"/>
    <property type="evidence" value="ECO:0007669"/>
    <property type="project" value="UniProtKB-SubCell"/>
</dbReference>
<dbReference type="AlphaFoldDB" id="A0A381QLA7"/>
<dbReference type="NCBIfam" id="TIGR00070">
    <property type="entry name" value="hisG"/>
    <property type="match status" value="1"/>
</dbReference>
<dbReference type="PANTHER" id="PTHR21403:SF10">
    <property type="entry name" value="ATP PHOSPHORIBOSYLTRANSFERASE"/>
    <property type="match status" value="1"/>
</dbReference>
<protein>
    <recommendedName>
        <fullName evidence="4">ATP phosphoribosyltransferase</fullName>
        <ecNumber evidence="4">2.4.2.17</ecNumber>
    </recommendedName>
</protein>
<dbReference type="EC" id="2.4.2.17" evidence="4"/>
<keyword evidence="7" id="KW-0328">Glycosyltransferase</keyword>
<comment type="pathway">
    <text evidence="3">Amino-acid biosynthesis; L-histidine biosynthesis; L-histidine from 5-phospho-alpha-D-ribose 1-diphosphate: step 1/9.</text>
</comment>
<evidence type="ECO:0000256" key="1">
    <source>
        <dbReference type="ARBA" id="ARBA00000915"/>
    </source>
</evidence>
<dbReference type="SUPFAM" id="SSF54913">
    <property type="entry name" value="GlnB-like"/>
    <property type="match status" value="1"/>
</dbReference>
<accession>A0A381QLA7</accession>
<dbReference type="GO" id="GO:0000287">
    <property type="term" value="F:magnesium ion binding"/>
    <property type="evidence" value="ECO:0007669"/>
    <property type="project" value="InterPro"/>
</dbReference>
<keyword evidence="11" id="KW-0067">ATP-binding</keyword>
<evidence type="ECO:0000256" key="11">
    <source>
        <dbReference type="ARBA" id="ARBA00022840"/>
    </source>
</evidence>
<dbReference type="PANTHER" id="PTHR21403">
    <property type="entry name" value="ATP PHOSPHORIBOSYLTRANSFERASE ATP-PRTASE"/>
    <property type="match status" value="1"/>
</dbReference>
<comment type="catalytic activity">
    <reaction evidence="1">
        <text>1-(5-phospho-beta-D-ribosyl)-ATP + diphosphate = 5-phospho-alpha-D-ribose 1-diphosphate + ATP</text>
        <dbReference type="Rhea" id="RHEA:18473"/>
        <dbReference type="ChEBI" id="CHEBI:30616"/>
        <dbReference type="ChEBI" id="CHEBI:33019"/>
        <dbReference type="ChEBI" id="CHEBI:58017"/>
        <dbReference type="ChEBI" id="CHEBI:73183"/>
        <dbReference type="EC" id="2.4.2.17"/>
    </reaction>
</comment>
<dbReference type="InterPro" id="IPR015867">
    <property type="entry name" value="N-reg_PII/ATP_PRibTrfase_C"/>
</dbReference>
<evidence type="ECO:0000256" key="13">
    <source>
        <dbReference type="ARBA" id="ARBA00023102"/>
    </source>
</evidence>
<dbReference type="Pfam" id="PF01634">
    <property type="entry name" value="HisG"/>
    <property type="match status" value="1"/>
</dbReference>
<evidence type="ECO:0000256" key="2">
    <source>
        <dbReference type="ARBA" id="ARBA00004496"/>
    </source>
</evidence>
<evidence type="ECO:0000313" key="16">
    <source>
        <dbReference type="EMBL" id="SUZ78787.1"/>
    </source>
</evidence>
<sequence length="306" mass="33244">MPASEFRHHQRSSFMSQEITDNDTLRLALPKGRMQDAVIVLLADAGIRVTPTARGYRPAVSLPDCEAKILKHQNIVEMLELGSRDVGFAGADWVEELGVEVMELLDTGLDPVSVVAAAPRGLFDRLDEVGRPLVIASEYETLTKAWIAQRGLDAEFVQSFGATEVFPPEDADVIVDNTATGSTLRANDLEIVDTVITSSTRLYASPQAMENGVKRERIEDLRLLLGSVLDARRRVMVEVNAPEDRLEEVVSLLPCMREATVAPLFGNSGYAVKAAVLRDELPKIIPAIKAAGGSDVVVTSISQIVP</sequence>
<evidence type="ECO:0000256" key="6">
    <source>
        <dbReference type="ARBA" id="ARBA00022605"/>
    </source>
</evidence>
<dbReference type="UniPathway" id="UPA00031">
    <property type="reaction ID" value="UER00006"/>
</dbReference>
<name>A0A381QLA7_9ZZZZ</name>
<keyword evidence="6" id="KW-0028">Amino-acid biosynthesis</keyword>
<keyword evidence="12" id="KW-0460">Magnesium</keyword>
<dbReference type="GO" id="GO:0000105">
    <property type="term" value="P:L-histidine biosynthetic process"/>
    <property type="evidence" value="ECO:0007669"/>
    <property type="project" value="UniProtKB-UniPathway"/>
</dbReference>
<organism evidence="16">
    <name type="scientific">marine metagenome</name>
    <dbReference type="NCBI Taxonomy" id="408172"/>
    <lineage>
        <taxon>unclassified sequences</taxon>
        <taxon>metagenomes</taxon>
        <taxon>ecological metagenomes</taxon>
    </lineage>
</organism>
<evidence type="ECO:0000259" key="15">
    <source>
        <dbReference type="Pfam" id="PF08029"/>
    </source>
</evidence>
<proteinExistence type="predicted"/>
<dbReference type="InterPro" id="IPR013820">
    <property type="entry name" value="ATP_PRibTrfase_cat"/>
</dbReference>
<evidence type="ECO:0000256" key="9">
    <source>
        <dbReference type="ARBA" id="ARBA00022723"/>
    </source>
</evidence>
<dbReference type="GO" id="GO:0005524">
    <property type="term" value="F:ATP binding"/>
    <property type="evidence" value="ECO:0007669"/>
    <property type="project" value="UniProtKB-KW"/>
</dbReference>
<keyword evidence="8" id="KW-0808">Transferase</keyword>
<keyword evidence="5" id="KW-0963">Cytoplasm</keyword>
<dbReference type="Pfam" id="PF08029">
    <property type="entry name" value="HisG_C"/>
    <property type="match status" value="1"/>
</dbReference>
<dbReference type="Gene3D" id="3.40.190.10">
    <property type="entry name" value="Periplasmic binding protein-like II"/>
    <property type="match status" value="2"/>
</dbReference>
<evidence type="ECO:0000259" key="14">
    <source>
        <dbReference type="Pfam" id="PF01634"/>
    </source>
</evidence>
<dbReference type="InterPro" id="IPR013115">
    <property type="entry name" value="HisG_C"/>
</dbReference>
<evidence type="ECO:0000256" key="10">
    <source>
        <dbReference type="ARBA" id="ARBA00022741"/>
    </source>
</evidence>